<dbReference type="KEGG" id="mbv:MBOVPG45_0838"/>
<protein>
    <submittedName>
        <fullName evidence="1">Conserved domain protein</fullName>
    </submittedName>
</protein>
<dbReference type="AlphaFoldDB" id="A0A454AQG0"/>
<evidence type="ECO:0000313" key="1">
    <source>
        <dbReference type="EMBL" id="ADR25295.1"/>
    </source>
</evidence>
<name>A0A454AQG0_MYCBG</name>
<dbReference type="Proteomes" id="UP000008713">
    <property type="component" value="Chromosome"/>
</dbReference>
<evidence type="ECO:0000313" key="2">
    <source>
        <dbReference type="Proteomes" id="UP000008713"/>
    </source>
</evidence>
<organism evidence="1 2">
    <name type="scientific">Mycoplasmopsis bovis (strain ATCC 25523 / DSM 22781 / NCTC 10131 / PG45)</name>
    <name type="common">Mycoplasma bovis</name>
    <dbReference type="NCBI Taxonomy" id="289397"/>
    <lineage>
        <taxon>Bacteria</taxon>
        <taxon>Bacillati</taxon>
        <taxon>Mycoplasmatota</taxon>
        <taxon>Mycoplasmoidales</taxon>
        <taxon>Metamycoplasmataceae</taxon>
        <taxon>Mycoplasmopsis</taxon>
    </lineage>
</organism>
<accession>A0A454AQG0</accession>
<gene>
    <name evidence="1" type="ordered locus">MBOVPG45_0838</name>
</gene>
<proteinExistence type="predicted"/>
<dbReference type="EMBL" id="CP002188">
    <property type="protein sequence ID" value="ADR25295.1"/>
    <property type="molecule type" value="Genomic_DNA"/>
</dbReference>
<sequence length="205" mass="23997">MVLFALLMNIMCLFTIISFQIITKSIREVDFLPLRVNVKHFYPIYKSKYNLSMKENNNKPILNSFDLSVYSEKNMFESLLKENKELEAHYRFFNKLMPNYDLFKHINESIKIPIVDVNNISKHTIKQVDFANIDKYLIDVNYLKTKNDIAFDLKSISKNISFSSNEILPLIDVQNNDFYDGGSSFNEDTISFANTTEVVINKVEF</sequence>
<reference evidence="1 2" key="1">
    <citation type="journal article" date="2011" name="Infect. Immun.">
        <title>Complete genome sequence of Mycoplasma bovis type strain PG45 (ATCC 25523).</title>
        <authorList>
            <person name="Wise K.S."/>
            <person name="Calcutt M.J."/>
            <person name="Foecking M.F."/>
            <person name="Roske K."/>
            <person name="Madupu R."/>
            <person name="Methe B.A."/>
        </authorList>
    </citation>
    <scope>NUCLEOTIDE SEQUENCE [LARGE SCALE GENOMIC DNA]</scope>
    <source>
        <strain evidence="2">ATCC 25523 / DSM 22781 / NCTC 10131 / PG45</strain>
    </source>
</reference>